<evidence type="ECO:0000313" key="2">
    <source>
        <dbReference type="Proteomes" id="UP001499988"/>
    </source>
</evidence>
<sequence>MESINTLDQFLTQAGTQYQVFDLGRRVVPFTASRFRQFEEGTLAYPWPRAGHAWLGVVFWQPSAERQHYVWFLKLPLDEQGFLNPAARSQFLQMVIEALGHEPAASLSAEQQDKLSNNPFTFTPPQEKMAMFHAQVRLQLVQPASVYYEAVQHYLTGQGEWCQWQHLGLQGFADHACRASQLTEAEERQAILSMPLAPLQALASVTEHTQVRAGSAAAWWQRAQTAQDESERLIALRALAGDPLARQQAVDQLLSEPTLSQEAIIAIAARLWQGLDSTRLHLFMEKLALYPGHLFNQIYCDLVAIPQLRPWVLATLRAPNRSAVLKHAIAQLMTALRGS</sequence>
<comment type="caution">
    <text evidence="1">The sequence shown here is derived from an EMBL/GenBank/DDBJ whole genome shotgun (WGS) entry which is preliminary data.</text>
</comment>
<reference evidence="2" key="1">
    <citation type="journal article" date="2019" name="Int. J. Syst. Evol. Microbiol.">
        <title>The Global Catalogue of Microorganisms (GCM) 10K type strain sequencing project: providing services to taxonomists for standard genome sequencing and annotation.</title>
        <authorList>
            <consortium name="The Broad Institute Genomics Platform"/>
            <consortium name="The Broad Institute Genome Sequencing Center for Infectious Disease"/>
            <person name="Wu L."/>
            <person name="Ma J."/>
        </authorList>
    </citation>
    <scope>NUCLEOTIDE SEQUENCE [LARGE SCALE GENOMIC DNA]</scope>
    <source>
        <strain evidence="2">JCM 18401</strain>
    </source>
</reference>
<gene>
    <name evidence="1" type="ORF">GCM10023333_09540</name>
</gene>
<dbReference type="Proteomes" id="UP001499988">
    <property type="component" value="Unassembled WGS sequence"/>
</dbReference>
<dbReference type="RefSeq" id="WP_345333938.1">
    <property type="nucleotide sequence ID" value="NZ_BAABJZ010000012.1"/>
</dbReference>
<dbReference type="EMBL" id="BAABJZ010000012">
    <property type="protein sequence ID" value="GAA4878182.1"/>
    <property type="molecule type" value="Genomic_DNA"/>
</dbReference>
<evidence type="ECO:0000313" key="1">
    <source>
        <dbReference type="EMBL" id="GAA4878182.1"/>
    </source>
</evidence>
<dbReference type="Pfam" id="PF12069">
    <property type="entry name" value="DUF3549"/>
    <property type="match status" value="1"/>
</dbReference>
<keyword evidence="2" id="KW-1185">Reference proteome</keyword>
<dbReference type="InterPro" id="IPR021936">
    <property type="entry name" value="DUF3549"/>
</dbReference>
<organism evidence="1 2">
    <name type="scientific">Ferrimonas pelagia</name>
    <dbReference type="NCBI Taxonomy" id="1177826"/>
    <lineage>
        <taxon>Bacteria</taxon>
        <taxon>Pseudomonadati</taxon>
        <taxon>Pseudomonadota</taxon>
        <taxon>Gammaproteobacteria</taxon>
        <taxon>Alteromonadales</taxon>
        <taxon>Ferrimonadaceae</taxon>
        <taxon>Ferrimonas</taxon>
    </lineage>
</organism>
<accession>A0ABP9EGC5</accession>
<name>A0ABP9EGC5_9GAMM</name>
<proteinExistence type="predicted"/>
<protein>
    <submittedName>
        <fullName evidence="1">DUF3549 family protein</fullName>
    </submittedName>
</protein>